<dbReference type="Pfam" id="PF11659">
    <property type="entry name" value="DUF3261"/>
    <property type="match status" value="1"/>
</dbReference>
<accession>A0A420WX87</accession>
<dbReference type="InterPro" id="IPR021675">
    <property type="entry name" value="DUF3261"/>
</dbReference>
<proteinExistence type="predicted"/>
<sequence>MIAMSPVRLPFHRLVPALLLLWLSGCVAPPLSPTPDLAARQAPDTRVARLDFVPFTEPGQARTLIAAIRRACGELRVVLATPTGQRLLTLVHDEQGARYTQHLMPEAPPFPAIWLAQRLEWGLWPLDSLQQAFAGSDWHARETSNGPGIIRRIEHGPRLVARIDRWPSHDVLTDYSGGYRLTITPLSDKPASRQEAP</sequence>
<dbReference type="EMBL" id="RBIN01000004">
    <property type="protein sequence ID" value="RKR04346.1"/>
    <property type="molecule type" value="Genomic_DNA"/>
</dbReference>
<dbReference type="Proteomes" id="UP000281975">
    <property type="component" value="Unassembled WGS sequence"/>
</dbReference>
<evidence type="ECO:0000313" key="2">
    <source>
        <dbReference type="Proteomes" id="UP000281975"/>
    </source>
</evidence>
<dbReference type="AlphaFoldDB" id="A0A420WX87"/>
<organism evidence="1 2">
    <name type="scientific">Kushneria sinocarnis</name>
    <dbReference type="NCBI Taxonomy" id="595502"/>
    <lineage>
        <taxon>Bacteria</taxon>
        <taxon>Pseudomonadati</taxon>
        <taxon>Pseudomonadota</taxon>
        <taxon>Gammaproteobacteria</taxon>
        <taxon>Oceanospirillales</taxon>
        <taxon>Halomonadaceae</taxon>
        <taxon>Kushneria</taxon>
    </lineage>
</organism>
<reference evidence="1 2" key="1">
    <citation type="submission" date="2018-10" db="EMBL/GenBank/DDBJ databases">
        <title>Genomic Encyclopedia of Type Strains, Phase IV (KMG-IV): sequencing the most valuable type-strain genomes for metagenomic binning, comparative biology and taxonomic classification.</title>
        <authorList>
            <person name="Goeker M."/>
        </authorList>
    </citation>
    <scope>NUCLEOTIDE SEQUENCE [LARGE SCALE GENOMIC DNA]</scope>
    <source>
        <strain evidence="1 2">DSM 23229</strain>
    </source>
</reference>
<keyword evidence="2" id="KW-1185">Reference proteome</keyword>
<comment type="caution">
    <text evidence="1">The sequence shown here is derived from an EMBL/GenBank/DDBJ whole genome shotgun (WGS) entry which is preliminary data.</text>
</comment>
<gene>
    <name evidence="1" type="ORF">C7446_1551</name>
</gene>
<protein>
    <submittedName>
        <fullName evidence="1">Uncharacterized protein DUF3261</fullName>
    </submittedName>
</protein>
<name>A0A420WX87_9GAMM</name>
<evidence type="ECO:0000313" key="1">
    <source>
        <dbReference type="EMBL" id="RKR04346.1"/>
    </source>
</evidence>